<dbReference type="NCBIfam" id="TIGR01726">
    <property type="entry name" value="HEQRo_perm_3TM"/>
    <property type="match status" value="1"/>
</dbReference>
<dbReference type="InterPro" id="IPR010065">
    <property type="entry name" value="AA_ABC_transptr_permease_3TM"/>
</dbReference>
<evidence type="ECO:0000313" key="11">
    <source>
        <dbReference type="EMBL" id="RGS43902.1"/>
    </source>
</evidence>
<evidence type="ECO:0000256" key="8">
    <source>
        <dbReference type="RuleBase" id="RU363032"/>
    </source>
</evidence>
<feature type="transmembrane region" description="Helical" evidence="8">
    <location>
        <begin position="25"/>
        <end position="45"/>
    </location>
</feature>
<keyword evidence="2 8" id="KW-0813">Transport</keyword>
<dbReference type="Proteomes" id="UP000660047">
    <property type="component" value="Unassembled WGS sequence"/>
</dbReference>
<dbReference type="GO" id="GO:0006865">
    <property type="term" value="P:amino acid transport"/>
    <property type="evidence" value="ECO:0007669"/>
    <property type="project" value="UniProtKB-KW"/>
</dbReference>
<feature type="transmembrane region" description="Helical" evidence="8">
    <location>
        <begin position="195"/>
        <end position="218"/>
    </location>
</feature>
<dbReference type="OrthoDB" id="9787841at2"/>
<comment type="similarity">
    <text evidence="8">Belongs to the binding-protein-dependent transport system permease family.</text>
</comment>
<keyword evidence="4 8" id="KW-0812">Transmembrane</keyword>
<keyword evidence="3" id="KW-1003">Cell membrane</keyword>
<dbReference type="PROSITE" id="PS50928">
    <property type="entry name" value="ABC_TM1"/>
    <property type="match status" value="1"/>
</dbReference>
<dbReference type="EMBL" id="BLYL01000004">
    <property type="protein sequence ID" value="GFO93900.1"/>
    <property type="molecule type" value="Genomic_DNA"/>
</dbReference>
<evidence type="ECO:0000256" key="5">
    <source>
        <dbReference type="ARBA" id="ARBA00022970"/>
    </source>
</evidence>
<dbReference type="EMBL" id="QRVK01000003">
    <property type="protein sequence ID" value="RGS43902.1"/>
    <property type="molecule type" value="Genomic_DNA"/>
</dbReference>
<comment type="caution">
    <text evidence="11">The sequence shown here is derived from an EMBL/GenBank/DDBJ whole genome shotgun (WGS) entry which is preliminary data.</text>
</comment>
<evidence type="ECO:0000256" key="3">
    <source>
        <dbReference type="ARBA" id="ARBA00022475"/>
    </source>
</evidence>
<proteinExistence type="inferred from homology"/>
<evidence type="ECO:0000259" key="9">
    <source>
        <dbReference type="PROSITE" id="PS50928"/>
    </source>
</evidence>
<accession>A0A173TMD4</accession>
<dbReference type="AlphaFoldDB" id="A0A173TMD4"/>
<gene>
    <name evidence="10" type="ORF">COEU31_09460</name>
    <name evidence="11" type="ORF">DWX94_02230</name>
</gene>
<feature type="transmembrane region" description="Helical" evidence="8">
    <location>
        <begin position="57"/>
        <end position="77"/>
    </location>
</feature>
<evidence type="ECO:0000313" key="10">
    <source>
        <dbReference type="EMBL" id="GFO93900.1"/>
    </source>
</evidence>
<dbReference type="Proteomes" id="UP000283295">
    <property type="component" value="Unassembled WGS sequence"/>
</dbReference>
<evidence type="ECO:0000256" key="4">
    <source>
        <dbReference type="ARBA" id="ARBA00022692"/>
    </source>
</evidence>
<dbReference type="InterPro" id="IPR043429">
    <property type="entry name" value="ArtM/GltK/GlnP/TcyL/YhdX-like"/>
</dbReference>
<dbReference type="GeneID" id="92832902"/>
<reference evidence="11 12" key="1">
    <citation type="submission" date="2018-08" db="EMBL/GenBank/DDBJ databases">
        <title>A genome reference for cultivated species of the human gut microbiota.</title>
        <authorList>
            <person name="Zou Y."/>
            <person name="Xue W."/>
            <person name="Luo G."/>
        </authorList>
    </citation>
    <scope>NUCLEOTIDE SEQUENCE [LARGE SCALE GENOMIC DNA]</scope>
    <source>
        <strain evidence="11 12">AF22-21</strain>
    </source>
</reference>
<evidence type="ECO:0000313" key="12">
    <source>
        <dbReference type="Proteomes" id="UP000283295"/>
    </source>
</evidence>
<dbReference type="GO" id="GO:0043190">
    <property type="term" value="C:ATP-binding cassette (ABC) transporter complex"/>
    <property type="evidence" value="ECO:0007669"/>
    <property type="project" value="InterPro"/>
</dbReference>
<evidence type="ECO:0000256" key="7">
    <source>
        <dbReference type="ARBA" id="ARBA00023136"/>
    </source>
</evidence>
<name>A0A173TMD4_9FIRM</name>
<dbReference type="PANTHER" id="PTHR30614:SF0">
    <property type="entry name" value="L-CYSTINE TRANSPORT SYSTEM PERMEASE PROTEIN TCYL"/>
    <property type="match status" value="1"/>
</dbReference>
<evidence type="ECO:0000256" key="1">
    <source>
        <dbReference type="ARBA" id="ARBA00004651"/>
    </source>
</evidence>
<dbReference type="SUPFAM" id="SSF161098">
    <property type="entry name" value="MetI-like"/>
    <property type="match status" value="1"/>
</dbReference>
<feature type="domain" description="ABC transmembrane type-1" evidence="9">
    <location>
        <begin position="19"/>
        <end position="217"/>
    </location>
</feature>
<keyword evidence="6 8" id="KW-1133">Transmembrane helix</keyword>
<organism evidence="11 12">
    <name type="scientific">Coprococcus eutactus</name>
    <dbReference type="NCBI Taxonomy" id="33043"/>
    <lineage>
        <taxon>Bacteria</taxon>
        <taxon>Bacillati</taxon>
        <taxon>Bacillota</taxon>
        <taxon>Clostridia</taxon>
        <taxon>Lachnospirales</taxon>
        <taxon>Lachnospiraceae</taxon>
        <taxon>Coprococcus</taxon>
    </lineage>
</organism>
<dbReference type="PANTHER" id="PTHR30614">
    <property type="entry name" value="MEMBRANE COMPONENT OF AMINO ACID ABC TRANSPORTER"/>
    <property type="match status" value="1"/>
</dbReference>
<keyword evidence="5" id="KW-0029">Amino-acid transport</keyword>
<dbReference type="InterPro" id="IPR035906">
    <property type="entry name" value="MetI-like_sf"/>
</dbReference>
<dbReference type="GO" id="GO:0022857">
    <property type="term" value="F:transmembrane transporter activity"/>
    <property type="evidence" value="ECO:0007669"/>
    <property type="project" value="InterPro"/>
</dbReference>
<comment type="subcellular location">
    <subcellularLocation>
        <location evidence="1 8">Cell membrane</location>
        <topology evidence="1 8">Multi-pass membrane protein</topology>
    </subcellularLocation>
</comment>
<dbReference type="RefSeq" id="WP_004850185.1">
    <property type="nucleotide sequence ID" value="NZ_BLYL01000004.1"/>
</dbReference>
<dbReference type="CDD" id="cd06261">
    <property type="entry name" value="TM_PBP2"/>
    <property type="match status" value="1"/>
</dbReference>
<dbReference type="Gene3D" id="1.10.3720.10">
    <property type="entry name" value="MetI-like"/>
    <property type="match status" value="1"/>
</dbReference>
<dbReference type="InterPro" id="IPR000515">
    <property type="entry name" value="MetI-like"/>
</dbReference>
<dbReference type="Pfam" id="PF00528">
    <property type="entry name" value="BPD_transp_1"/>
    <property type="match status" value="1"/>
</dbReference>
<protein>
    <submittedName>
        <fullName evidence="11">Amino acid ABC transporter permease</fullName>
    </submittedName>
</protein>
<evidence type="ECO:0000256" key="6">
    <source>
        <dbReference type="ARBA" id="ARBA00022989"/>
    </source>
</evidence>
<sequence>MDLFFEQLPVVLGALNTGFIQTLKLFFVTLLGAFPLGLLIALGSMSKFKPLSYLMKFIVWIVRGTPLMIQLLIIYYFPGLVFHNPVWGGGEGGRFVAASVSFIVNYACYFSEIYRGGIQGIPVGQEEAGLVLGMTPKQIFFKVKLLQMIKKIVPAMSNEIITLVKDTSLARIIALQEIIWAGQAFMKGSQGISGAIWPLFFCAFYYLIWNGVLTVLLGKLEKKLDFFR</sequence>
<evidence type="ECO:0000256" key="2">
    <source>
        <dbReference type="ARBA" id="ARBA00022448"/>
    </source>
</evidence>
<reference evidence="10" key="2">
    <citation type="submission" date="2020-06" db="EMBL/GenBank/DDBJ databases">
        <title>Characterization of fructooligosaccharide metabolism and fructooligosaccharide-degrading enzymes in human commensal butyrate producers.</title>
        <authorList>
            <person name="Tanno H."/>
            <person name="Fujii T."/>
            <person name="Hirano K."/>
            <person name="Maeno S."/>
            <person name="Tonozuka T."/>
            <person name="Sakamoto M."/>
            <person name="Ohkuma M."/>
            <person name="Tochio T."/>
            <person name="Endo A."/>
        </authorList>
    </citation>
    <scope>NUCLEOTIDE SEQUENCE</scope>
    <source>
        <strain evidence="10">JCM 31265</strain>
    </source>
</reference>
<keyword evidence="7 8" id="KW-0472">Membrane</keyword>